<feature type="non-terminal residue" evidence="1">
    <location>
        <position position="59"/>
    </location>
</feature>
<evidence type="ECO:0000313" key="2">
    <source>
        <dbReference type="Proteomes" id="UP000007800"/>
    </source>
</evidence>
<sequence length="59" mass="6847">MAEFYRSGNIGDEQHIAKPHVTQMSRVMFGLILEHPDFVEHATETQRLLMNRFSNSNIT</sequence>
<dbReference type="InParanoid" id="C5L7W3"/>
<reference evidence="1 2" key="1">
    <citation type="submission" date="2008-07" db="EMBL/GenBank/DDBJ databases">
        <authorList>
            <person name="El-Sayed N."/>
            <person name="Caler E."/>
            <person name="Inman J."/>
            <person name="Amedeo P."/>
            <person name="Hass B."/>
            <person name="Wortman J."/>
        </authorList>
    </citation>
    <scope>NUCLEOTIDE SEQUENCE [LARGE SCALE GENOMIC DNA]</scope>
    <source>
        <strain evidence="2">ATCC 50983 / TXsc</strain>
    </source>
</reference>
<evidence type="ECO:0000313" key="1">
    <source>
        <dbReference type="EMBL" id="EER07181.1"/>
    </source>
</evidence>
<dbReference type="RefSeq" id="XP_002775365.1">
    <property type="nucleotide sequence ID" value="XM_002775319.1"/>
</dbReference>
<name>C5L7W3_PERM5</name>
<accession>C5L7W3</accession>
<protein>
    <submittedName>
        <fullName evidence="1">Uncharacterized protein</fullName>
    </submittedName>
</protein>
<gene>
    <name evidence="1" type="ORF">Pmar_PMAR013434</name>
</gene>
<dbReference type="EMBL" id="GG679950">
    <property type="protein sequence ID" value="EER07181.1"/>
    <property type="molecule type" value="Genomic_DNA"/>
</dbReference>
<dbReference type="AlphaFoldDB" id="C5L7W3"/>
<dbReference type="Proteomes" id="UP000007800">
    <property type="component" value="Unassembled WGS sequence"/>
</dbReference>
<organism evidence="2">
    <name type="scientific">Perkinsus marinus (strain ATCC 50983 / TXsc)</name>
    <dbReference type="NCBI Taxonomy" id="423536"/>
    <lineage>
        <taxon>Eukaryota</taxon>
        <taxon>Sar</taxon>
        <taxon>Alveolata</taxon>
        <taxon>Perkinsozoa</taxon>
        <taxon>Perkinsea</taxon>
        <taxon>Perkinsida</taxon>
        <taxon>Perkinsidae</taxon>
        <taxon>Perkinsus</taxon>
    </lineage>
</organism>
<proteinExistence type="predicted"/>
<keyword evidence="2" id="KW-1185">Reference proteome</keyword>
<dbReference type="OrthoDB" id="9985850at2759"/>
<dbReference type="GeneID" id="9059772"/>